<keyword evidence="9" id="KW-1185">Reference proteome</keyword>
<dbReference type="AlphaFoldDB" id="A0A8H4KES2"/>
<dbReference type="PANTHER" id="PTHR23502:SF50">
    <property type="entry name" value="TRANSPORTER, PUTATIVE (AFU_ORTHOLOGUE AFUA_5G00430)-RELATED"/>
    <property type="match status" value="1"/>
</dbReference>
<feature type="domain" description="Major facilitator superfamily (MFS) profile" evidence="7">
    <location>
        <begin position="1"/>
        <end position="401"/>
    </location>
</feature>
<keyword evidence="3 6" id="KW-1133">Transmembrane helix</keyword>
<evidence type="ECO:0000256" key="6">
    <source>
        <dbReference type="SAM" id="Phobius"/>
    </source>
</evidence>
<feature type="transmembrane region" description="Helical" evidence="6">
    <location>
        <begin position="355"/>
        <end position="377"/>
    </location>
</feature>
<evidence type="ECO:0000256" key="1">
    <source>
        <dbReference type="ARBA" id="ARBA00004141"/>
    </source>
</evidence>
<dbReference type="Pfam" id="PF07690">
    <property type="entry name" value="MFS_1"/>
    <property type="match status" value="1"/>
</dbReference>
<feature type="transmembrane region" description="Helical" evidence="6">
    <location>
        <begin position="328"/>
        <end position="349"/>
    </location>
</feature>
<evidence type="ECO:0000256" key="3">
    <source>
        <dbReference type="ARBA" id="ARBA00022989"/>
    </source>
</evidence>
<keyword evidence="5" id="KW-0325">Glycoprotein</keyword>
<dbReference type="InterPro" id="IPR036259">
    <property type="entry name" value="MFS_trans_sf"/>
</dbReference>
<sequence length="401" mass="43931">MIQPVLWPQMAQDMKLPITAFQHGQSANLAGLATGCALFVPLTVKYGRRSTYIISVTVMAAGCWWTAKRTTYAEVILTGIIVGWAGAINETVVQMTIADLYFIHQRGRANAFYQLAVISGGFLTPVAAGAQAAAHGWRWCYYTLGITQTILAVIFLFGYEETKYIRVLDGSPEHHLAALQVHKMENLSGENVEHQTTPIEPEVVDTVSREPPIAKNTYFQNMRFATPTSESLWRLFMAPASVVLLPHVLFAAIQYASAVCWLVFYSATSPIVFSAPPYLFTASGLGNMLLGPLVGSILGSAYTGLLSDRVVVFLAQRNGGLFEPEMRLHLLLPVIFTMAGGLIMYGTTAARGLHWIYPSIGGALYGFGFSAVGNIVFTMVIDTYYEASTTFLPSFRPHDVF</sequence>
<evidence type="ECO:0000313" key="9">
    <source>
        <dbReference type="Proteomes" id="UP000605986"/>
    </source>
</evidence>
<evidence type="ECO:0000313" key="8">
    <source>
        <dbReference type="EMBL" id="KAF4447928.1"/>
    </source>
</evidence>
<evidence type="ECO:0000259" key="7">
    <source>
        <dbReference type="PROSITE" id="PS50850"/>
    </source>
</evidence>
<gene>
    <name evidence="8" type="ORF">F53441_8587</name>
</gene>
<name>A0A8H4KES2_9HYPO</name>
<dbReference type="EMBL" id="JAADJG010000368">
    <property type="protein sequence ID" value="KAF4447928.1"/>
    <property type="molecule type" value="Genomic_DNA"/>
</dbReference>
<dbReference type="OrthoDB" id="5215911at2759"/>
<dbReference type="InterPro" id="IPR020846">
    <property type="entry name" value="MFS_dom"/>
</dbReference>
<organism evidence="8 9">
    <name type="scientific">Fusarium austroafricanum</name>
    <dbReference type="NCBI Taxonomy" id="2364996"/>
    <lineage>
        <taxon>Eukaryota</taxon>
        <taxon>Fungi</taxon>
        <taxon>Dikarya</taxon>
        <taxon>Ascomycota</taxon>
        <taxon>Pezizomycotina</taxon>
        <taxon>Sordariomycetes</taxon>
        <taxon>Hypocreomycetidae</taxon>
        <taxon>Hypocreales</taxon>
        <taxon>Nectriaceae</taxon>
        <taxon>Fusarium</taxon>
        <taxon>Fusarium concolor species complex</taxon>
    </lineage>
</organism>
<dbReference type="GO" id="GO:0022857">
    <property type="term" value="F:transmembrane transporter activity"/>
    <property type="evidence" value="ECO:0007669"/>
    <property type="project" value="InterPro"/>
</dbReference>
<dbReference type="PROSITE" id="PS50850">
    <property type="entry name" value="MFS"/>
    <property type="match status" value="1"/>
</dbReference>
<evidence type="ECO:0000256" key="4">
    <source>
        <dbReference type="ARBA" id="ARBA00023136"/>
    </source>
</evidence>
<comment type="caution">
    <text evidence="8">The sequence shown here is derived from an EMBL/GenBank/DDBJ whole genome shotgun (WGS) entry which is preliminary data.</text>
</comment>
<feature type="transmembrane region" description="Helical" evidence="6">
    <location>
        <begin position="284"/>
        <end position="307"/>
    </location>
</feature>
<evidence type="ECO:0000256" key="5">
    <source>
        <dbReference type="ARBA" id="ARBA00023180"/>
    </source>
</evidence>
<feature type="transmembrane region" description="Helical" evidence="6">
    <location>
        <begin position="242"/>
        <end position="264"/>
    </location>
</feature>
<reference evidence="8" key="1">
    <citation type="submission" date="2020-01" db="EMBL/GenBank/DDBJ databases">
        <title>Identification and distribution of gene clusters putatively required for synthesis of sphingolipid metabolism inhibitors in phylogenetically diverse species of the filamentous fungus Fusarium.</title>
        <authorList>
            <person name="Kim H.-S."/>
            <person name="Busman M."/>
            <person name="Brown D.W."/>
            <person name="Divon H."/>
            <person name="Uhlig S."/>
            <person name="Proctor R.H."/>
        </authorList>
    </citation>
    <scope>NUCLEOTIDE SEQUENCE</scope>
    <source>
        <strain evidence="8">NRRL 53441</strain>
    </source>
</reference>
<feature type="transmembrane region" description="Helical" evidence="6">
    <location>
        <begin position="26"/>
        <end position="44"/>
    </location>
</feature>
<feature type="transmembrane region" description="Helical" evidence="6">
    <location>
        <begin position="112"/>
        <end position="133"/>
    </location>
</feature>
<dbReference type="PANTHER" id="PTHR23502">
    <property type="entry name" value="MAJOR FACILITATOR SUPERFAMILY"/>
    <property type="match status" value="1"/>
</dbReference>
<dbReference type="Gene3D" id="1.20.1250.20">
    <property type="entry name" value="MFS general substrate transporter like domains"/>
    <property type="match status" value="1"/>
</dbReference>
<dbReference type="SUPFAM" id="SSF103473">
    <property type="entry name" value="MFS general substrate transporter"/>
    <property type="match status" value="1"/>
</dbReference>
<evidence type="ECO:0000256" key="2">
    <source>
        <dbReference type="ARBA" id="ARBA00022692"/>
    </source>
</evidence>
<protein>
    <submittedName>
        <fullName evidence="8">Major facilitator superfamily transporter</fullName>
    </submittedName>
</protein>
<dbReference type="InterPro" id="IPR011701">
    <property type="entry name" value="MFS"/>
</dbReference>
<feature type="transmembrane region" description="Helical" evidence="6">
    <location>
        <begin position="139"/>
        <end position="159"/>
    </location>
</feature>
<dbReference type="GO" id="GO:0005886">
    <property type="term" value="C:plasma membrane"/>
    <property type="evidence" value="ECO:0007669"/>
    <property type="project" value="TreeGrafter"/>
</dbReference>
<keyword evidence="2 6" id="KW-0812">Transmembrane</keyword>
<dbReference type="Proteomes" id="UP000605986">
    <property type="component" value="Unassembled WGS sequence"/>
</dbReference>
<accession>A0A8H4KES2</accession>
<proteinExistence type="predicted"/>
<comment type="subcellular location">
    <subcellularLocation>
        <location evidence="1">Membrane</location>
        <topology evidence="1">Multi-pass membrane protein</topology>
    </subcellularLocation>
</comment>
<keyword evidence="4 6" id="KW-0472">Membrane</keyword>